<evidence type="ECO:0000256" key="1">
    <source>
        <dbReference type="ARBA" id="ARBA00023115"/>
    </source>
</evidence>
<dbReference type="InterPro" id="IPR029063">
    <property type="entry name" value="SAM-dependent_MTases_sf"/>
</dbReference>
<evidence type="ECO:0000313" key="3">
    <source>
        <dbReference type="Proteomes" id="UP000219465"/>
    </source>
</evidence>
<dbReference type="CDD" id="cd02440">
    <property type="entry name" value="AdoMet_MTases"/>
    <property type="match status" value="1"/>
</dbReference>
<reference evidence="3" key="1">
    <citation type="submission" date="2017-08" db="EMBL/GenBank/DDBJ databases">
        <authorList>
            <person name="Varghese N."/>
            <person name="Submissions S."/>
        </authorList>
    </citation>
    <scope>NUCLEOTIDE SEQUENCE [LARGE SCALE GENOMIC DNA]</scope>
    <source>
        <strain evidence="3">KCTC 23107</strain>
    </source>
</reference>
<dbReference type="Pfam" id="PF01564">
    <property type="entry name" value="Spermine_synth"/>
    <property type="match status" value="1"/>
</dbReference>
<dbReference type="Gene3D" id="3.40.50.150">
    <property type="entry name" value="Vaccinia Virus protein VP39"/>
    <property type="match status" value="1"/>
</dbReference>
<dbReference type="PANTHER" id="PTHR43317:SF3">
    <property type="entry name" value="BLR2883 PROTEIN"/>
    <property type="match status" value="1"/>
</dbReference>
<keyword evidence="1" id="KW-0620">Polyamine biosynthesis</keyword>
<dbReference type="GO" id="GO:0006596">
    <property type="term" value="P:polyamine biosynthetic process"/>
    <property type="evidence" value="ECO:0007669"/>
    <property type="project" value="UniProtKB-KW"/>
</dbReference>
<keyword evidence="3" id="KW-1185">Reference proteome</keyword>
<dbReference type="Proteomes" id="UP000219465">
    <property type="component" value="Unassembled WGS sequence"/>
</dbReference>
<dbReference type="EMBL" id="OCPC01000003">
    <property type="protein sequence ID" value="SOE17526.1"/>
    <property type="molecule type" value="Genomic_DNA"/>
</dbReference>
<sequence length="248" mass="26656">MMAVKMLRPRVGMDSIFTSAMDGPMIPWQRLDAVQLEDGIELKLMRRGTEYSIMLGSNELMNSRLSGSEEALARLAAEKLAGRAALRMLIGGLGMGFTLRAALKALPADASITVAELVPQVIAWAKDPMAEVFDGCLGDPRVRLHQGDVGDLIRNARDDWDAILLDVDNGPDGLTRQGNDALYSAAGLGAANRALAPGGVFSVWSSAPDAAFTRRLKQAGFEVTEVPTRASTKKRGARHMIWLAVKPA</sequence>
<dbReference type="AlphaFoldDB" id="A0A286ID00"/>
<protein>
    <submittedName>
        <fullName evidence="2">Spermine/spermidine synthase</fullName>
    </submittedName>
</protein>
<evidence type="ECO:0000313" key="2">
    <source>
        <dbReference type="EMBL" id="SOE17526.1"/>
    </source>
</evidence>
<accession>A0A286ID00</accession>
<proteinExistence type="predicted"/>
<name>A0A286ID00_9HYPH</name>
<dbReference type="SUPFAM" id="SSF53335">
    <property type="entry name" value="S-adenosyl-L-methionine-dependent methyltransferases"/>
    <property type="match status" value="1"/>
</dbReference>
<dbReference type="PANTHER" id="PTHR43317">
    <property type="entry name" value="THERMOSPERMINE SYNTHASE ACAULIS5"/>
    <property type="match status" value="1"/>
</dbReference>
<organism evidence="2 3">
    <name type="scientific">Hoeflea halophila</name>
    <dbReference type="NCBI Taxonomy" id="714899"/>
    <lineage>
        <taxon>Bacteria</taxon>
        <taxon>Pseudomonadati</taxon>
        <taxon>Pseudomonadota</taxon>
        <taxon>Alphaproteobacteria</taxon>
        <taxon>Hyphomicrobiales</taxon>
        <taxon>Rhizobiaceae</taxon>
        <taxon>Hoeflea</taxon>
    </lineage>
</organism>
<gene>
    <name evidence="2" type="ORF">SAMN05877838_2426</name>
</gene>